<evidence type="ECO:0000313" key="2">
    <source>
        <dbReference type="EMBL" id="OGL97117.1"/>
    </source>
</evidence>
<protein>
    <submittedName>
        <fullName evidence="2">Uncharacterized protein</fullName>
    </submittedName>
</protein>
<evidence type="ECO:0000256" key="1">
    <source>
        <dbReference type="SAM" id="Phobius"/>
    </source>
</evidence>
<keyword evidence="1" id="KW-1133">Transmembrane helix</keyword>
<reference evidence="2 3" key="1">
    <citation type="journal article" date="2016" name="Nat. Commun.">
        <title>Thousands of microbial genomes shed light on interconnected biogeochemical processes in an aquifer system.</title>
        <authorList>
            <person name="Anantharaman K."/>
            <person name="Brown C.T."/>
            <person name="Hug L.A."/>
            <person name="Sharon I."/>
            <person name="Castelle C.J."/>
            <person name="Probst A.J."/>
            <person name="Thomas B.C."/>
            <person name="Singh A."/>
            <person name="Wilkins M.J."/>
            <person name="Karaoz U."/>
            <person name="Brodie E.L."/>
            <person name="Williams K.H."/>
            <person name="Hubbard S.S."/>
            <person name="Banfield J.F."/>
        </authorList>
    </citation>
    <scope>NUCLEOTIDE SEQUENCE [LARGE SCALE GENOMIC DNA]</scope>
</reference>
<dbReference type="AlphaFoldDB" id="A0A1F7W4I4"/>
<gene>
    <name evidence="2" type="ORF">A2318_00735</name>
</gene>
<proteinExistence type="predicted"/>
<feature type="transmembrane region" description="Helical" evidence="1">
    <location>
        <begin position="88"/>
        <end position="109"/>
    </location>
</feature>
<keyword evidence="1" id="KW-0812">Transmembrane</keyword>
<dbReference type="Proteomes" id="UP000177331">
    <property type="component" value="Unassembled WGS sequence"/>
</dbReference>
<feature type="transmembrane region" description="Helical" evidence="1">
    <location>
        <begin position="20"/>
        <end position="43"/>
    </location>
</feature>
<dbReference type="EMBL" id="MGFD01000058">
    <property type="protein sequence ID" value="OGL97117.1"/>
    <property type="molecule type" value="Genomic_DNA"/>
</dbReference>
<organism evidence="2 3">
    <name type="scientific">Candidatus Uhrbacteria bacterium RIFOXYB2_FULL_45_11</name>
    <dbReference type="NCBI Taxonomy" id="1802421"/>
    <lineage>
        <taxon>Bacteria</taxon>
        <taxon>Candidatus Uhriibacteriota</taxon>
    </lineage>
</organism>
<evidence type="ECO:0000313" key="3">
    <source>
        <dbReference type="Proteomes" id="UP000177331"/>
    </source>
</evidence>
<feature type="transmembrane region" description="Helical" evidence="1">
    <location>
        <begin position="55"/>
        <end position="76"/>
    </location>
</feature>
<keyword evidence="1" id="KW-0472">Membrane</keyword>
<name>A0A1F7W4I4_9BACT</name>
<sequence length="134" mass="15710">MNMLNPLYWFSLQPANVDGLLGNLLFGFILMLFLAGVVCRIVIMNKKQDHYVKMIGKRLITLCLTMGFLGVMMYFFSYEGIQLFGARFWYPMWVLGFVVWGTFITRFALKEIPALREKNLRQHAKSKYIPGRKR</sequence>
<comment type="caution">
    <text evidence="2">The sequence shown here is derived from an EMBL/GenBank/DDBJ whole genome shotgun (WGS) entry which is preliminary data.</text>
</comment>
<accession>A0A1F7W4I4</accession>